<keyword evidence="4" id="KW-0812">Transmembrane</keyword>
<dbReference type="Gene3D" id="3.30.9.10">
    <property type="entry name" value="D-Amino Acid Oxidase, subunit A, domain 2"/>
    <property type="match status" value="1"/>
</dbReference>
<dbReference type="PANTHER" id="PTHR13847:SF287">
    <property type="entry name" value="FAD-DEPENDENT OXIDOREDUCTASE DOMAIN-CONTAINING PROTEIN 1"/>
    <property type="match status" value="1"/>
</dbReference>
<evidence type="ECO:0000256" key="2">
    <source>
        <dbReference type="ARBA" id="ARBA00039785"/>
    </source>
</evidence>
<organism evidence="6 7">
    <name type="scientific">Taenia crassiceps</name>
    <dbReference type="NCBI Taxonomy" id="6207"/>
    <lineage>
        <taxon>Eukaryota</taxon>
        <taxon>Metazoa</taxon>
        <taxon>Spiralia</taxon>
        <taxon>Lophotrochozoa</taxon>
        <taxon>Platyhelminthes</taxon>
        <taxon>Cestoda</taxon>
        <taxon>Eucestoda</taxon>
        <taxon>Cyclophyllidea</taxon>
        <taxon>Taeniidae</taxon>
        <taxon>Taenia</taxon>
    </lineage>
</organism>
<accession>A0ABR4QT23</accession>
<evidence type="ECO:0000313" key="6">
    <source>
        <dbReference type="EMBL" id="KAL5112238.1"/>
    </source>
</evidence>
<evidence type="ECO:0000259" key="5">
    <source>
        <dbReference type="Pfam" id="PF01266"/>
    </source>
</evidence>
<keyword evidence="1" id="KW-0560">Oxidoreductase</keyword>
<keyword evidence="4" id="KW-0472">Membrane</keyword>
<feature type="transmembrane region" description="Helical" evidence="4">
    <location>
        <begin position="20"/>
        <end position="35"/>
    </location>
</feature>
<gene>
    <name evidence="6" type="ORF">TcWFU_005914</name>
</gene>
<comment type="function">
    <text evidence="3">Required for the assembly of the mitochondrial membrane respiratory chain NADH dehydrogenase (Complex I). Involved in mid-late stages of complex I assembly.</text>
</comment>
<feature type="domain" description="FAD dependent oxidoreductase" evidence="5">
    <location>
        <begin position="114"/>
        <end position="504"/>
    </location>
</feature>
<keyword evidence="7" id="KW-1185">Reference proteome</keyword>
<evidence type="ECO:0000256" key="1">
    <source>
        <dbReference type="ARBA" id="ARBA00023002"/>
    </source>
</evidence>
<evidence type="ECO:0000256" key="3">
    <source>
        <dbReference type="ARBA" id="ARBA00046185"/>
    </source>
</evidence>
<protein>
    <recommendedName>
        <fullName evidence="2">FAD-dependent oxidoreductase domain-containing protein 1</fullName>
    </recommendedName>
</protein>
<dbReference type="InterPro" id="IPR036188">
    <property type="entry name" value="FAD/NAD-bd_sf"/>
</dbReference>
<dbReference type="Pfam" id="PF01266">
    <property type="entry name" value="DAO"/>
    <property type="match status" value="1"/>
</dbReference>
<dbReference type="EMBL" id="JAKROA010000001">
    <property type="protein sequence ID" value="KAL5112238.1"/>
    <property type="molecule type" value="Genomic_DNA"/>
</dbReference>
<name>A0ABR4QT23_9CEST</name>
<dbReference type="PANTHER" id="PTHR13847">
    <property type="entry name" value="SARCOSINE DEHYDROGENASE-RELATED"/>
    <property type="match status" value="1"/>
</dbReference>
<dbReference type="SUPFAM" id="SSF51905">
    <property type="entry name" value="FAD/NAD(P)-binding domain"/>
    <property type="match status" value="1"/>
</dbReference>
<comment type="caution">
    <text evidence="6">The sequence shown here is derived from an EMBL/GenBank/DDBJ whole genome shotgun (WGS) entry which is preliminary data.</text>
</comment>
<evidence type="ECO:0000256" key="4">
    <source>
        <dbReference type="SAM" id="Phobius"/>
    </source>
</evidence>
<dbReference type="InterPro" id="IPR006076">
    <property type="entry name" value="FAD-dep_OxRdtase"/>
</dbReference>
<dbReference type="Proteomes" id="UP001651158">
    <property type="component" value="Unassembled WGS sequence"/>
</dbReference>
<dbReference type="Gene3D" id="3.50.50.60">
    <property type="entry name" value="FAD/NAD(P)-binding domain"/>
    <property type="match status" value="1"/>
</dbReference>
<keyword evidence="4" id="KW-1133">Transmembrane helix</keyword>
<reference evidence="6 7" key="1">
    <citation type="journal article" date="2022" name="Front. Cell. Infect. Microbiol.">
        <title>The Genomes of Two Strains of Taenia crassiceps the Animal Model for the Study of Human Cysticercosis.</title>
        <authorList>
            <person name="Bobes R.J."/>
            <person name="Estrada K."/>
            <person name="Rios-Valencia D.G."/>
            <person name="Calderon-Gallegos A."/>
            <person name="de la Torre P."/>
            <person name="Carrero J.C."/>
            <person name="Sanchez-Flores A."/>
            <person name="Laclette J.P."/>
        </authorList>
    </citation>
    <scope>NUCLEOTIDE SEQUENCE [LARGE SCALE GENOMIC DNA]</scope>
    <source>
        <strain evidence="6">WFUcys</strain>
    </source>
</reference>
<evidence type="ECO:0000313" key="7">
    <source>
        <dbReference type="Proteomes" id="UP001651158"/>
    </source>
</evidence>
<sequence length="535" mass="60896">MSYTQGKIGSMRQVPSKRIYQVDFLYGAAFTGVALNLHQTWYYRACFIIGFNSAFFHLNFEKQQSRSFFSSRICLPWSGYRRSFASSVSQSSCTHRFEQPGFQYREDRIPKQSDVVVIGGGVIGWSVAFWIRYLSKTTVTVIERDPSLSHSSSLLGLGSLRTQFSEPENIQMSLFTAEFLRNIEEQLSVSQDDIADINFNPHGHLILSDESTCEQMKSRALELPNRLMTPKEVESRWPWLNVGDVQLASYGDRNEGWFDPWLLVRRLRNKAHVFGANYVVGEVKGFTFFKGLTRTCFLDRPRRAPLNAPRLSNVIVRTPSGDNENIAFYTVVNCAGAWSGEILKMAMSEVQEEVPPLPVQRRKQNIFIVRPDYSQPSMHFPGIDAPIVLDSSGLVLQRQGLSGDFAVCMNPTQPREDKTAESDDLDVDYTEYSEEIQPRLAKRVPAMASARIQSAWSCFNDYNPIDQSLIIGQHPYLYNMILATGSSGLGIQHAVPIGRAVAELVHYRHYKSIDLTRFSFDRFYLGVPFRERSIF</sequence>
<proteinExistence type="predicted"/>